<dbReference type="InterPro" id="IPR050863">
    <property type="entry name" value="CenT-Element_Derived"/>
</dbReference>
<dbReference type="GO" id="GO:0003677">
    <property type="term" value="F:DNA binding"/>
    <property type="evidence" value="ECO:0007669"/>
    <property type="project" value="UniProtKB-UniRule"/>
</dbReference>
<dbReference type="SUPFAM" id="SSF46689">
    <property type="entry name" value="Homeodomain-like"/>
    <property type="match status" value="1"/>
</dbReference>
<dbReference type="Gene3D" id="1.10.10.60">
    <property type="entry name" value="Homeodomain-like"/>
    <property type="match status" value="1"/>
</dbReference>
<dbReference type="PANTHER" id="PTHR19303">
    <property type="entry name" value="TRANSPOSON"/>
    <property type="match status" value="1"/>
</dbReference>
<reference evidence="6 7" key="1">
    <citation type="journal article" date="2019" name="Sci. Rep.">
        <title>Orb-weaving spider Araneus ventricosus genome elucidates the spidroin gene catalogue.</title>
        <authorList>
            <person name="Kono N."/>
            <person name="Nakamura H."/>
            <person name="Ohtoshi R."/>
            <person name="Moran D.A.P."/>
            <person name="Shinohara A."/>
            <person name="Yoshida Y."/>
            <person name="Fujiwara M."/>
            <person name="Mori M."/>
            <person name="Tomita M."/>
            <person name="Arakawa K."/>
        </authorList>
    </citation>
    <scope>NUCLEOTIDE SEQUENCE [LARGE SCALE GENOMIC DNA]</scope>
</reference>
<dbReference type="Proteomes" id="UP000499080">
    <property type="component" value="Unassembled WGS sequence"/>
</dbReference>
<evidence type="ECO:0000259" key="5">
    <source>
        <dbReference type="PROSITE" id="PS50960"/>
    </source>
</evidence>
<keyword evidence="3 4" id="KW-0539">Nucleus</keyword>
<comment type="subcellular location">
    <subcellularLocation>
        <location evidence="1 4">Nucleus</location>
    </subcellularLocation>
</comment>
<keyword evidence="7" id="KW-1185">Reference proteome</keyword>
<dbReference type="AlphaFoldDB" id="A0A4Y2NEN8"/>
<evidence type="ECO:0000256" key="3">
    <source>
        <dbReference type="ARBA" id="ARBA00023242"/>
    </source>
</evidence>
<dbReference type="PROSITE" id="PS50960">
    <property type="entry name" value="HTH_PSQ"/>
    <property type="match status" value="1"/>
</dbReference>
<dbReference type="Pfam" id="PF04218">
    <property type="entry name" value="CENP-B_N"/>
    <property type="match status" value="1"/>
</dbReference>
<dbReference type="InterPro" id="IPR009057">
    <property type="entry name" value="Homeodomain-like_sf"/>
</dbReference>
<name>A0A4Y2NEN8_ARAVE</name>
<dbReference type="EMBL" id="BGPR01009085">
    <property type="protein sequence ID" value="GBN37905.1"/>
    <property type="molecule type" value="Genomic_DNA"/>
</dbReference>
<dbReference type="InterPro" id="IPR036388">
    <property type="entry name" value="WH-like_DNA-bd_sf"/>
</dbReference>
<accession>A0A4Y2NEN8</accession>
<dbReference type="InterPro" id="IPR006600">
    <property type="entry name" value="HTH_CenpB_DNA-bd_dom"/>
</dbReference>
<evidence type="ECO:0000256" key="2">
    <source>
        <dbReference type="ARBA" id="ARBA00023125"/>
    </source>
</evidence>
<dbReference type="Gene3D" id="1.10.10.10">
    <property type="entry name" value="Winged helix-like DNA-binding domain superfamily/Winged helix DNA-binding domain"/>
    <property type="match status" value="1"/>
</dbReference>
<evidence type="ECO:0000256" key="1">
    <source>
        <dbReference type="ARBA" id="ARBA00004123"/>
    </source>
</evidence>
<sequence>MSNKRKHGVCSLKYKLDVLARLDKGESATKLAAEFGIGKATIRDWKKNRSKIEQFISTTSERTLKERKALKVSHHENIDEALYLLFSQEGQKGMPISGPLIQEKAYQLNTLMDGDLAFVASCEDATERTVIEWLSCDIEANQLYTDEEIFYLVQNKPQDDSDLEETDEPENVLVSHSEAANALEIALRYTDKSENVTSTDIMFMRRWQKIASTSRITSLRQTNFFTPKDR</sequence>
<dbReference type="InterPro" id="IPR007889">
    <property type="entry name" value="HTH_Psq"/>
</dbReference>
<dbReference type="PANTHER" id="PTHR19303:SF16">
    <property type="entry name" value="JERKY PROTEIN HOMOLOG-LIKE"/>
    <property type="match status" value="1"/>
</dbReference>
<organism evidence="6 7">
    <name type="scientific">Araneus ventricosus</name>
    <name type="common">Orbweaver spider</name>
    <name type="synonym">Epeira ventricosa</name>
    <dbReference type="NCBI Taxonomy" id="182803"/>
    <lineage>
        <taxon>Eukaryota</taxon>
        <taxon>Metazoa</taxon>
        <taxon>Ecdysozoa</taxon>
        <taxon>Arthropoda</taxon>
        <taxon>Chelicerata</taxon>
        <taxon>Arachnida</taxon>
        <taxon>Araneae</taxon>
        <taxon>Araneomorphae</taxon>
        <taxon>Entelegynae</taxon>
        <taxon>Araneoidea</taxon>
        <taxon>Araneidae</taxon>
        <taxon>Araneus</taxon>
    </lineage>
</organism>
<comment type="caution">
    <text evidence="6">The sequence shown here is derived from an EMBL/GenBank/DDBJ whole genome shotgun (WGS) entry which is preliminary data.</text>
</comment>
<proteinExistence type="predicted"/>
<feature type="DNA-binding region" description="H-T-H motif" evidence="4">
    <location>
        <begin position="28"/>
        <end position="48"/>
    </location>
</feature>
<dbReference type="GO" id="GO:0005634">
    <property type="term" value="C:nucleus"/>
    <property type="evidence" value="ECO:0007669"/>
    <property type="project" value="UniProtKB-SubCell"/>
</dbReference>
<gene>
    <name evidence="6" type="primary">Jrkl_25</name>
    <name evidence="6" type="ORF">AVEN_265071_1</name>
</gene>
<evidence type="ECO:0000313" key="7">
    <source>
        <dbReference type="Proteomes" id="UP000499080"/>
    </source>
</evidence>
<dbReference type="Pfam" id="PF03221">
    <property type="entry name" value="HTH_Tnp_Tc5"/>
    <property type="match status" value="1"/>
</dbReference>
<keyword evidence="2 4" id="KW-0238">DNA-binding</keyword>
<evidence type="ECO:0000313" key="6">
    <source>
        <dbReference type="EMBL" id="GBN37905.1"/>
    </source>
</evidence>
<protein>
    <submittedName>
        <fullName evidence="6">Jerky-like</fullName>
    </submittedName>
</protein>
<feature type="domain" description="HTH psq-type" evidence="5">
    <location>
        <begin position="1"/>
        <end position="52"/>
    </location>
</feature>
<evidence type="ECO:0000256" key="4">
    <source>
        <dbReference type="PROSITE-ProRule" id="PRU00320"/>
    </source>
</evidence>
<dbReference type="OrthoDB" id="5919228at2759"/>